<protein>
    <submittedName>
        <fullName evidence="1">Uncharacterized protein</fullName>
    </submittedName>
</protein>
<reference evidence="1 2" key="1">
    <citation type="journal article" date="2013" name="PLoS Genet.">
        <title>The genome and development-dependent transcriptomes of Pyronema confluens: a window into fungal evolution.</title>
        <authorList>
            <person name="Traeger S."/>
            <person name="Altegoer F."/>
            <person name="Freitag M."/>
            <person name="Gabaldon T."/>
            <person name="Kempken F."/>
            <person name="Kumar A."/>
            <person name="Marcet-Houben M."/>
            <person name="Poggeler S."/>
            <person name="Stajich J.E."/>
            <person name="Nowrousian M."/>
        </authorList>
    </citation>
    <scope>NUCLEOTIDE SEQUENCE [LARGE SCALE GENOMIC DNA]</scope>
    <source>
        <strain evidence="2">CBS 100304</strain>
        <tissue evidence="1">Vegetative mycelium</tissue>
    </source>
</reference>
<dbReference type="AlphaFoldDB" id="U4LPM9"/>
<keyword evidence="2" id="KW-1185">Reference proteome</keyword>
<sequence>MSLSYQSPYREAIQSGRFLGSHWSWRPKEWFHHVYFLFGIGFGAPYCDTVDWCRNSL</sequence>
<dbReference type="Proteomes" id="UP000018144">
    <property type="component" value="Unassembled WGS sequence"/>
</dbReference>
<gene>
    <name evidence="1" type="ORF">PCON_01379</name>
</gene>
<name>U4LPM9_PYROM</name>
<evidence type="ECO:0000313" key="1">
    <source>
        <dbReference type="EMBL" id="CCX33537.1"/>
    </source>
</evidence>
<accession>U4LPM9</accession>
<evidence type="ECO:0000313" key="2">
    <source>
        <dbReference type="Proteomes" id="UP000018144"/>
    </source>
</evidence>
<organism evidence="1 2">
    <name type="scientific">Pyronema omphalodes (strain CBS 100304)</name>
    <name type="common">Pyronema confluens</name>
    <dbReference type="NCBI Taxonomy" id="1076935"/>
    <lineage>
        <taxon>Eukaryota</taxon>
        <taxon>Fungi</taxon>
        <taxon>Dikarya</taxon>
        <taxon>Ascomycota</taxon>
        <taxon>Pezizomycotina</taxon>
        <taxon>Pezizomycetes</taxon>
        <taxon>Pezizales</taxon>
        <taxon>Pyronemataceae</taxon>
        <taxon>Pyronema</taxon>
    </lineage>
</organism>
<proteinExistence type="predicted"/>
<dbReference type="EMBL" id="HF936132">
    <property type="protein sequence ID" value="CCX33537.1"/>
    <property type="molecule type" value="Genomic_DNA"/>
</dbReference>